<feature type="transmembrane region" description="Helical" evidence="1">
    <location>
        <begin position="7"/>
        <end position="25"/>
    </location>
</feature>
<gene>
    <name evidence="2" type="ordered locus">TWT_440</name>
</gene>
<reference evidence="2 3" key="1">
    <citation type="journal article" date="2003" name="Genome Res.">
        <title>Tropheryma whipplei twist: a human pathogenic Actinobacteria with a reduced genome.</title>
        <authorList>
            <person name="Raoult D."/>
            <person name="Ogata H."/>
            <person name="Audic S."/>
            <person name="Robert C."/>
            <person name="Suhre K."/>
            <person name="Drancourt M."/>
            <person name="Claverie J.-M."/>
        </authorList>
    </citation>
    <scope>NUCLEOTIDE SEQUENCE [LARGE SCALE GENOMIC DNA]</scope>
    <source>
        <strain evidence="2 3">Twist</strain>
    </source>
</reference>
<dbReference type="KEGG" id="twh:TWT_440"/>
<dbReference type="EMBL" id="AE014184">
    <property type="protein sequence ID" value="AAO44537.1"/>
    <property type="molecule type" value="Genomic_DNA"/>
</dbReference>
<dbReference type="RefSeq" id="WP_011102573.1">
    <property type="nucleotide sequence ID" value="NC_004572.3"/>
</dbReference>
<evidence type="ECO:0000313" key="3">
    <source>
        <dbReference type="Proteomes" id="UP000002200"/>
    </source>
</evidence>
<accession>Q83G78</accession>
<keyword evidence="3" id="KW-1185">Reference proteome</keyword>
<evidence type="ECO:0000313" key="2">
    <source>
        <dbReference type="EMBL" id="AAO44537.1"/>
    </source>
</evidence>
<feature type="transmembrane region" description="Helical" evidence="1">
    <location>
        <begin position="45"/>
        <end position="64"/>
    </location>
</feature>
<dbReference type="HOGENOM" id="CLU_1106730_0_0_11"/>
<feature type="transmembrane region" description="Helical" evidence="1">
    <location>
        <begin position="266"/>
        <end position="292"/>
    </location>
</feature>
<feature type="transmembrane region" description="Helical" evidence="1">
    <location>
        <begin position="99"/>
        <end position="116"/>
    </location>
</feature>
<protein>
    <submittedName>
        <fullName evidence="2">Uncharacterized protein</fullName>
    </submittedName>
</protein>
<dbReference type="Proteomes" id="UP000002200">
    <property type="component" value="Chromosome"/>
</dbReference>
<dbReference type="AlphaFoldDB" id="Q83G78"/>
<sequence length="303" mass="33170">MRTLSTTVAEKLVVLASAIVIYILAKSDPLGELRRINNWKDTAPNYGTLGAYMLIIIASVTILALPSRVRSHQNRLSILMVSIIAFGLLQSFYDIEAGITAAAIFVGIALAKFLYWKELLDAILIAIFLYCIPPTGSEMQFVSIGILAFLANYKYFGKIAAIILSAVCFILAPAPLPVIFSFLACTAAILARKIPKIWRVVSYIPLLSAGILLSVNFTENIKFTGAIGSILIFCAAISALIRTWFFATDREINDSGKMLEFRAETLFPHGACVLLLSLPDVSPVTVLIFAMISTKSQFCKRMT</sequence>
<keyword evidence="1" id="KW-0812">Transmembrane</keyword>
<keyword evidence="1" id="KW-0472">Membrane</keyword>
<proteinExistence type="predicted"/>
<dbReference type="STRING" id="203267.TWT_440"/>
<organism evidence="2 3">
    <name type="scientific">Tropheryma whipplei (strain Twist)</name>
    <name type="common">Whipple's bacillus</name>
    <dbReference type="NCBI Taxonomy" id="203267"/>
    <lineage>
        <taxon>Bacteria</taxon>
        <taxon>Bacillati</taxon>
        <taxon>Actinomycetota</taxon>
        <taxon>Actinomycetes</taxon>
        <taxon>Micrococcales</taxon>
        <taxon>Tropherymataceae</taxon>
        <taxon>Tropheryma</taxon>
    </lineage>
</organism>
<name>Q83G78_TROWT</name>
<feature type="transmembrane region" description="Helical" evidence="1">
    <location>
        <begin position="123"/>
        <end position="153"/>
    </location>
</feature>
<feature type="transmembrane region" description="Helical" evidence="1">
    <location>
        <begin position="76"/>
        <end position="93"/>
    </location>
</feature>
<feature type="transmembrane region" description="Helical" evidence="1">
    <location>
        <begin position="223"/>
        <end position="245"/>
    </location>
</feature>
<keyword evidence="1" id="KW-1133">Transmembrane helix</keyword>
<evidence type="ECO:0000256" key="1">
    <source>
        <dbReference type="SAM" id="Phobius"/>
    </source>
</evidence>
<feature type="transmembrane region" description="Helical" evidence="1">
    <location>
        <begin position="197"/>
        <end position="217"/>
    </location>
</feature>
<feature type="transmembrane region" description="Helical" evidence="1">
    <location>
        <begin position="159"/>
        <end position="190"/>
    </location>
</feature>